<dbReference type="GO" id="GO:0003735">
    <property type="term" value="F:structural constituent of ribosome"/>
    <property type="evidence" value="ECO:0007669"/>
    <property type="project" value="InterPro"/>
</dbReference>
<evidence type="ECO:0000256" key="4">
    <source>
        <dbReference type="ARBA" id="ARBA00022980"/>
    </source>
</evidence>
<comment type="similarity">
    <text evidence="1 7 8">Belongs to the bacterial ribosomal protein bL20 family.</text>
</comment>
<evidence type="ECO:0000256" key="3">
    <source>
        <dbReference type="ARBA" id="ARBA00022884"/>
    </source>
</evidence>
<keyword evidence="4 7" id="KW-0689">Ribosomal protein</keyword>
<keyword evidence="5 7" id="KW-0687">Ribonucleoprotein</keyword>
<protein>
    <recommendedName>
        <fullName evidence="6 7">Large ribosomal subunit protein bL20</fullName>
    </recommendedName>
</protein>
<dbReference type="PROSITE" id="PS00937">
    <property type="entry name" value="RIBOSOMAL_L20"/>
    <property type="match status" value="1"/>
</dbReference>
<dbReference type="CDD" id="cd07026">
    <property type="entry name" value="Ribosomal_L20"/>
    <property type="match status" value="1"/>
</dbReference>
<keyword evidence="2 7" id="KW-0699">rRNA-binding</keyword>
<dbReference type="GO" id="GO:0005840">
    <property type="term" value="C:ribosome"/>
    <property type="evidence" value="ECO:0007669"/>
    <property type="project" value="UniProtKB-KW"/>
</dbReference>
<dbReference type="PANTHER" id="PTHR10986">
    <property type="entry name" value="39S RIBOSOMAL PROTEIN L20"/>
    <property type="match status" value="1"/>
</dbReference>
<reference evidence="9 10" key="1">
    <citation type="journal article" date="2015" name="Microbiome">
        <title>Genomic resolution of linkages in carbon, nitrogen, and sulfur cycling among widespread estuary sediment bacteria.</title>
        <authorList>
            <person name="Baker B.J."/>
            <person name="Lazar C.S."/>
            <person name="Teske A.P."/>
            <person name="Dick G.J."/>
        </authorList>
    </citation>
    <scope>NUCLEOTIDE SEQUENCE [LARGE SCALE GENOMIC DNA]</scope>
    <source>
        <strain evidence="9">SM23_40</strain>
    </source>
</reference>
<evidence type="ECO:0000256" key="6">
    <source>
        <dbReference type="ARBA" id="ARBA00035172"/>
    </source>
</evidence>
<dbReference type="SUPFAM" id="SSF74731">
    <property type="entry name" value="Ribosomal protein L20"/>
    <property type="match status" value="1"/>
</dbReference>
<accession>A0A0S8G888</accession>
<dbReference type="PRINTS" id="PR00062">
    <property type="entry name" value="RIBOSOMALL20"/>
</dbReference>
<sequence length="123" mass="14533">MPRVRSQVASHRRKRRTLRQAKGYWGGKHRLYRTAKESVMRAGQYAYRDRRRRKRDFRRLWIIRVNAAARLRGLTYASLINGLKRAEVTMDRKMLADLAVRDPQAFDQLAEIAKGALDREQHA</sequence>
<evidence type="ECO:0000256" key="8">
    <source>
        <dbReference type="RuleBase" id="RU000560"/>
    </source>
</evidence>
<dbReference type="GO" id="GO:0006412">
    <property type="term" value="P:translation"/>
    <property type="evidence" value="ECO:0007669"/>
    <property type="project" value="InterPro"/>
</dbReference>
<evidence type="ECO:0000256" key="2">
    <source>
        <dbReference type="ARBA" id="ARBA00022730"/>
    </source>
</evidence>
<dbReference type="HAMAP" id="MF_00382">
    <property type="entry name" value="Ribosomal_bL20"/>
    <property type="match status" value="1"/>
</dbReference>
<gene>
    <name evidence="7" type="primary">rplT</name>
    <name evidence="9" type="ORF">AMJ82_09190</name>
</gene>
<evidence type="ECO:0000256" key="1">
    <source>
        <dbReference type="ARBA" id="ARBA00007698"/>
    </source>
</evidence>
<dbReference type="Gene3D" id="1.10.1900.20">
    <property type="entry name" value="Ribosomal protein L20"/>
    <property type="match status" value="1"/>
</dbReference>
<dbReference type="GO" id="GO:0000027">
    <property type="term" value="P:ribosomal large subunit assembly"/>
    <property type="evidence" value="ECO:0007669"/>
    <property type="project" value="UniProtKB-UniRule"/>
</dbReference>
<evidence type="ECO:0000313" key="9">
    <source>
        <dbReference type="EMBL" id="KPK68060.1"/>
    </source>
</evidence>
<dbReference type="InterPro" id="IPR049946">
    <property type="entry name" value="RIBOSOMAL_L20_CS"/>
</dbReference>
<evidence type="ECO:0000313" key="10">
    <source>
        <dbReference type="Proteomes" id="UP000051717"/>
    </source>
</evidence>
<name>A0A0S8G888_UNCT6</name>
<proteinExistence type="inferred from homology"/>
<dbReference type="GO" id="GO:0019843">
    <property type="term" value="F:rRNA binding"/>
    <property type="evidence" value="ECO:0007669"/>
    <property type="project" value="UniProtKB-UniRule"/>
</dbReference>
<dbReference type="AlphaFoldDB" id="A0A0S8G888"/>
<dbReference type="InterPro" id="IPR005813">
    <property type="entry name" value="Ribosomal_bL20"/>
</dbReference>
<dbReference type="InterPro" id="IPR035566">
    <property type="entry name" value="Ribosomal_protein_bL20_C"/>
</dbReference>
<dbReference type="GO" id="GO:1990904">
    <property type="term" value="C:ribonucleoprotein complex"/>
    <property type="evidence" value="ECO:0007669"/>
    <property type="project" value="UniProtKB-KW"/>
</dbReference>
<dbReference type="Proteomes" id="UP000051717">
    <property type="component" value="Unassembled WGS sequence"/>
</dbReference>
<evidence type="ECO:0000256" key="7">
    <source>
        <dbReference type="HAMAP-Rule" id="MF_00382"/>
    </source>
</evidence>
<dbReference type="Pfam" id="PF00453">
    <property type="entry name" value="Ribosomal_L20"/>
    <property type="match status" value="1"/>
</dbReference>
<dbReference type="PATRIC" id="fig|1703774.3.peg.682"/>
<dbReference type="Gene3D" id="6.10.160.10">
    <property type="match status" value="1"/>
</dbReference>
<keyword evidence="3 7" id="KW-0694">RNA-binding</keyword>
<comment type="function">
    <text evidence="7 8">Binds directly to 23S ribosomal RNA and is necessary for the in vitro assembly process of the 50S ribosomal subunit. It is not involved in the protein synthesizing functions of that subunit.</text>
</comment>
<dbReference type="FunFam" id="1.10.1900.20:FF:000001">
    <property type="entry name" value="50S ribosomal protein L20"/>
    <property type="match status" value="1"/>
</dbReference>
<organism evidence="9 10">
    <name type="scientific">candidate division TA06 bacterium SM23_40</name>
    <dbReference type="NCBI Taxonomy" id="1703774"/>
    <lineage>
        <taxon>Bacteria</taxon>
        <taxon>Bacteria division TA06</taxon>
    </lineage>
</organism>
<dbReference type="EMBL" id="LJUI01000093">
    <property type="protein sequence ID" value="KPK68060.1"/>
    <property type="molecule type" value="Genomic_DNA"/>
</dbReference>
<evidence type="ECO:0000256" key="5">
    <source>
        <dbReference type="ARBA" id="ARBA00023274"/>
    </source>
</evidence>
<comment type="caution">
    <text evidence="9">The sequence shown here is derived from an EMBL/GenBank/DDBJ whole genome shotgun (WGS) entry which is preliminary data.</text>
</comment>
<dbReference type="NCBIfam" id="TIGR01032">
    <property type="entry name" value="rplT_bact"/>
    <property type="match status" value="1"/>
</dbReference>